<dbReference type="AlphaFoldDB" id="U2YCZ1"/>
<protein>
    <submittedName>
        <fullName evidence="2">Uncharacterized protein</fullName>
    </submittedName>
</protein>
<keyword evidence="3" id="KW-1185">Reference proteome</keyword>
<dbReference type="Pfam" id="PF26119">
    <property type="entry name" value="DUF8036"/>
    <property type="match status" value="1"/>
</dbReference>
<reference evidence="2 3" key="1">
    <citation type="submission" date="2013-09" db="EMBL/GenBank/DDBJ databases">
        <title>Whole genome sequencing of Halarchaeum acidiphilum strain MH1-52-1.</title>
        <authorList>
            <person name="Shimane Y."/>
            <person name="Minegishi H."/>
            <person name="Nishi S."/>
            <person name="Echigo A."/>
            <person name="Shuto A."/>
            <person name="Konishi M."/>
            <person name="Ito T."/>
            <person name="Ohkuma M."/>
            <person name="Ohta Y."/>
            <person name="Nagano Y."/>
            <person name="Tsubouchi T."/>
            <person name="Mori K."/>
            <person name="Usui K."/>
            <person name="Kamekura M."/>
            <person name="Usami R."/>
            <person name="Takaki Y."/>
            <person name="Hatada Y."/>
        </authorList>
    </citation>
    <scope>NUCLEOTIDE SEQUENCE [LARGE SCALE GENOMIC DNA]</scope>
    <source>
        <strain evidence="2 3">JCM 16109</strain>
    </source>
</reference>
<sequence length="135" mass="14566">MSDHLALRRTAALLVVAVAVAAGVVVALPGLLMPFYPPGVFGVLVRAKVFFATLVVVLLAALFVTYARLYRELPTRFTRGLLLFTAALLLYAATANPVLPLLLGFGRPRPIGPFTFLPEAFTCVAVLVLYYQSNT</sequence>
<dbReference type="EMBL" id="BATA01000003">
    <property type="protein sequence ID" value="GAD51506.1"/>
    <property type="molecule type" value="Genomic_DNA"/>
</dbReference>
<name>U2YCZ1_9EURY</name>
<dbReference type="InterPro" id="IPR058349">
    <property type="entry name" value="DUF8036"/>
</dbReference>
<evidence type="ECO:0000313" key="3">
    <source>
        <dbReference type="Proteomes" id="UP000016986"/>
    </source>
</evidence>
<evidence type="ECO:0000256" key="1">
    <source>
        <dbReference type="SAM" id="Phobius"/>
    </source>
</evidence>
<accession>U2YCZ1</accession>
<gene>
    <name evidence="2" type="ORF">MBEHAL_0266</name>
</gene>
<keyword evidence="1" id="KW-1133">Transmembrane helix</keyword>
<keyword evidence="1" id="KW-0472">Membrane</keyword>
<feature type="transmembrane region" description="Helical" evidence="1">
    <location>
        <begin position="12"/>
        <end position="37"/>
    </location>
</feature>
<dbReference type="Proteomes" id="UP000016986">
    <property type="component" value="Unassembled WGS sequence"/>
</dbReference>
<dbReference type="eggNOG" id="arCOG08981">
    <property type="taxonomic scope" value="Archaea"/>
</dbReference>
<feature type="transmembrane region" description="Helical" evidence="1">
    <location>
        <begin position="111"/>
        <end position="131"/>
    </location>
</feature>
<feature type="transmembrane region" description="Helical" evidence="1">
    <location>
        <begin position="81"/>
        <end position="105"/>
    </location>
</feature>
<keyword evidence="1" id="KW-0812">Transmembrane</keyword>
<evidence type="ECO:0000313" key="2">
    <source>
        <dbReference type="EMBL" id="GAD51506.1"/>
    </source>
</evidence>
<proteinExistence type="predicted"/>
<organism evidence="2 3">
    <name type="scientific">Halarchaeum acidiphilum MH1-52-1</name>
    <dbReference type="NCBI Taxonomy" id="1261545"/>
    <lineage>
        <taxon>Archaea</taxon>
        <taxon>Methanobacteriati</taxon>
        <taxon>Methanobacteriota</taxon>
        <taxon>Stenosarchaea group</taxon>
        <taxon>Halobacteria</taxon>
        <taxon>Halobacteriales</taxon>
        <taxon>Halobacteriaceae</taxon>
    </lineage>
</organism>
<feature type="transmembrane region" description="Helical" evidence="1">
    <location>
        <begin position="49"/>
        <end position="69"/>
    </location>
</feature>
<dbReference type="RefSeq" id="WP_020221434.1">
    <property type="nucleotide sequence ID" value="NZ_BANO01000061.1"/>
</dbReference>
<comment type="caution">
    <text evidence="2">The sequence shown here is derived from an EMBL/GenBank/DDBJ whole genome shotgun (WGS) entry which is preliminary data.</text>
</comment>